<sequence length="138" mass="14739">APNLRDNTNMTAAERFRIASIKYGDVLAANKEWCLAQIQYEAALNFGSNPSIEPTATWVTKKCTNSEKKDEPRAPEATPTIEAPVTEAPPAEPTATVEAPPTESPPVEPTATAENTPEPAPTEESTPEPTQEPSSPTP</sequence>
<feature type="compositionally biased region" description="Low complexity" evidence="1">
    <location>
        <begin position="75"/>
        <end position="101"/>
    </location>
</feature>
<dbReference type="EMBL" id="BART01033687">
    <property type="protein sequence ID" value="GAH10027.1"/>
    <property type="molecule type" value="Genomic_DNA"/>
</dbReference>
<feature type="region of interest" description="Disordered" evidence="1">
    <location>
        <begin position="58"/>
        <end position="138"/>
    </location>
</feature>
<evidence type="ECO:0000256" key="1">
    <source>
        <dbReference type="SAM" id="MobiDB-lite"/>
    </source>
</evidence>
<accession>X1CQE0</accession>
<feature type="compositionally biased region" description="Low complexity" evidence="1">
    <location>
        <begin position="109"/>
        <end position="138"/>
    </location>
</feature>
<dbReference type="AlphaFoldDB" id="X1CQE0"/>
<protein>
    <submittedName>
        <fullName evidence="2">Uncharacterized protein</fullName>
    </submittedName>
</protein>
<gene>
    <name evidence="2" type="ORF">S01H4_57800</name>
</gene>
<comment type="caution">
    <text evidence="2">The sequence shown here is derived from an EMBL/GenBank/DDBJ whole genome shotgun (WGS) entry which is preliminary data.</text>
</comment>
<feature type="compositionally biased region" description="Basic and acidic residues" evidence="1">
    <location>
        <begin position="64"/>
        <end position="74"/>
    </location>
</feature>
<reference evidence="2" key="1">
    <citation type="journal article" date="2014" name="Front. Microbiol.">
        <title>High frequency of phylogenetically diverse reductive dehalogenase-homologous genes in deep subseafloor sedimentary metagenomes.</title>
        <authorList>
            <person name="Kawai M."/>
            <person name="Futagami T."/>
            <person name="Toyoda A."/>
            <person name="Takaki Y."/>
            <person name="Nishi S."/>
            <person name="Hori S."/>
            <person name="Arai W."/>
            <person name="Tsubouchi T."/>
            <person name="Morono Y."/>
            <person name="Uchiyama I."/>
            <person name="Ito T."/>
            <person name="Fujiyama A."/>
            <person name="Inagaki F."/>
            <person name="Takami H."/>
        </authorList>
    </citation>
    <scope>NUCLEOTIDE SEQUENCE</scope>
    <source>
        <strain evidence="2">Expedition CK06-06</strain>
    </source>
</reference>
<name>X1CQE0_9ZZZZ</name>
<organism evidence="2">
    <name type="scientific">marine sediment metagenome</name>
    <dbReference type="NCBI Taxonomy" id="412755"/>
    <lineage>
        <taxon>unclassified sequences</taxon>
        <taxon>metagenomes</taxon>
        <taxon>ecological metagenomes</taxon>
    </lineage>
</organism>
<proteinExistence type="predicted"/>
<feature type="non-terminal residue" evidence="2">
    <location>
        <position position="1"/>
    </location>
</feature>
<evidence type="ECO:0000313" key="2">
    <source>
        <dbReference type="EMBL" id="GAH10027.1"/>
    </source>
</evidence>